<proteinExistence type="inferred from homology"/>
<dbReference type="GO" id="GO:0003677">
    <property type="term" value="F:DNA binding"/>
    <property type="evidence" value="ECO:0007669"/>
    <property type="project" value="TreeGrafter"/>
</dbReference>
<sequence length="262" mass="28882">MSESLADLFSASSPPPEHRPRTPSPPPQTDLPLFFSPGETPDRPRHVNEASEAGSSRIPSVQDPDVRVEGSNAAIDDFDWGPVPGVSETDIQLVDPLAVDALPLKKKRVIAKVDEERLMGPNGFPALMKAAKRFKVRGKGREAEDLRELLSVYQMWAHGMFPKGDFHGTIARVEVVCRKRRMEMAMKGYREAFYPALLESPGSSPGPTDNDPEQHSSPAVRAMGGVSQADEDGPDMDELLAMEEMEREQIEPLGPPEDDDWD</sequence>
<dbReference type="GO" id="GO:0031297">
    <property type="term" value="P:replication fork processing"/>
    <property type="evidence" value="ECO:0007669"/>
    <property type="project" value="UniProtKB-UniRule"/>
</dbReference>
<evidence type="ECO:0000313" key="9">
    <source>
        <dbReference type="EMBL" id="ORX38877.1"/>
    </source>
</evidence>
<dbReference type="STRING" id="4999.A0A1Y1UMY7"/>
<evidence type="ECO:0000256" key="4">
    <source>
        <dbReference type="ARBA" id="ARBA00023242"/>
    </source>
</evidence>
<evidence type="ECO:0000259" key="8">
    <source>
        <dbReference type="Pfam" id="PF07962"/>
    </source>
</evidence>
<feature type="compositionally biased region" description="Basic and acidic residues" evidence="7">
    <location>
        <begin position="40"/>
        <end position="49"/>
    </location>
</feature>
<dbReference type="RefSeq" id="XP_021872740.1">
    <property type="nucleotide sequence ID" value="XM_022017913.1"/>
</dbReference>
<dbReference type="Pfam" id="PF07962">
    <property type="entry name" value="Swi3"/>
    <property type="match status" value="1"/>
</dbReference>
<feature type="compositionally biased region" description="Acidic residues" evidence="7">
    <location>
        <begin position="229"/>
        <end position="246"/>
    </location>
</feature>
<dbReference type="PANTHER" id="PTHR13220">
    <property type="entry name" value="TIMELESS INTERACTING-RELATED"/>
    <property type="match status" value="1"/>
</dbReference>
<name>A0A1Y1UMY7_9TREE</name>
<evidence type="ECO:0000256" key="3">
    <source>
        <dbReference type="ARBA" id="ARBA00022763"/>
    </source>
</evidence>
<feature type="region of interest" description="Disordered" evidence="7">
    <location>
        <begin position="198"/>
        <end position="262"/>
    </location>
</feature>
<dbReference type="OrthoDB" id="437078at2759"/>
<reference evidence="9 10" key="1">
    <citation type="submission" date="2017-03" db="EMBL/GenBank/DDBJ databases">
        <title>Widespread Adenine N6-methylation of Active Genes in Fungi.</title>
        <authorList>
            <consortium name="DOE Joint Genome Institute"/>
            <person name="Mondo S.J."/>
            <person name="Dannebaum R.O."/>
            <person name="Kuo R.C."/>
            <person name="Louie K.B."/>
            <person name="Bewick A.J."/>
            <person name="Labutti K."/>
            <person name="Haridas S."/>
            <person name="Kuo A."/>
            <person name="Salamov A."/>
            <person name="Ahrendt S.R."/>
            <person name="Lau R."/>
            <person name="Bowen B.P."/>
            <person name="Lipzen A."/>
            <person name="Sullivan W."/>
            <person name="Andreopoulos W.B."/>
            <person name="Clum A."/>
            <person name="Lindquist E."/>
            <person name="Daum C."/>
            <person name="Northen T.R."/>
            <person name="Ramamoorthy G."/>
            <person name="Schmitz R.J."/>
            <person name="Gryganskyi A."/>
            <person name="Culley D."/>
            <person name="Magnuson J."/>
            <person name="James T.Y."/>
            <person name="O'Malley M.A."/>
            <person name="Stajich J.E."/>
            <person name="Spatafora J.W."/>
            <person name="Visel A."/>
            <person name="Grigoriev I.V."/>
        </authorList>
    </citation>
    <scope>NUCLEOTIDE SEQUENCE [LARGE SCALE GENOMIC DNA]</scope>
    <source>
        <strain evidence="9 10">NRRL Y-17943</strain>
    </source>
</reference>
<comment type="subcellular location">
    <subcellularLocation>
        <location evidence="1 6">Nucleus</location>
    </subcellularLocation>
</comment>
<dbReference type="GeneID" id="33559722"/>
<dbReference type="InterPro" id="IPR040038">
    <property type="entry name" value="TIPIN/Csm3/Swi3"/>
</dbReference>
<keyword evidence="10" id="KW-1185">Reference proteome</keyword>
<comment type="function">
    <text evidence="6">Plays an important role in the control of DNA replication and the maintenance of replication fork stability.</text>
</comment>
<gene>
    <name evidence="9" type="ORF">BD324DRAFT_648984</name>
</gene>
<dbReference type="GO" id="GO:0031298">
    <property type="term" value="C:replication fork protection complex"/>
    <property type="evidence" value="ECO:0007669"/>
    <property type="project" value="TreeGrafter"/>
</dbReference>
<feature type="region of interest" description="Disordered" evidence="7">
    <location>
        <begin position="1"/>
        <end position="66"/>
    </location>
</feature>
<organism evidence="9 10">
    <name type="scientific">Kockovaella imperatae</name>
    <dbReference type="NCBI Taxonomy" id="4999"/>
    <lineage>
        <taxon>Eukaryota</taxon>
        <taxon>Fungi</taxon>
        <taxon>Dikarya</taxon>
        <taxon>Basidiomycota</taxon>
        <taxon>Agaricomycotina</taxon>
        <taxon>Tremellomycetes</taxon>
        <taxon>Tremellales</taxon>
        <taxon>Cuniculitremaceae</taxon>
        <taxon>Kockovaella</taxon>
    </lineage>
</organism>
<comment type="caution">
    <text evidence="9">The sequence shown here is derived from an EMBL/GenBank/DDBJ whole genome shotgun (WGS) entry which is preliminary data.</text>
</comment>
<evidence type="ECO:0000256" key="5">
    <source>
        <dbReference type="ARBA" id="ARBA00023306"/>
    </source>
</evidence>
<feature type="domain" description="Chromosome segregation in meiosis protein 3" evidence="8">
    <location>
        <begin position="112"/>
        <end position="192"/>
    </location>
</feature>
<dbReference type="EMBL" id="NBSH01000003">
    <property type="protein sequence ID" value="ORX38877.1"/>
    <property type="molecule type" value="Genomic_DNA"/>
</dbReference>
<evidence type="ECO:0000256" key="7">
    <source>
        <dbReference type="SAM" id="MobiDB-lite"/>
    </source>
</evidence>
<keyword evidence="3 6" id="KW-0227">DNA damage</keyword>
<dbReference type="Proteomes" id="UP000193218">
    <property type="component" value="Unassembled WGS sequence"/>
</dbReference>
<accession>A0A1Y1UMY7</accession>
<evidence type="ECO:0000256" key="6">
    <source>
        <dbReference type="RuleBase" id="RU366049"/>
    </source>
</evidence>
<evidence type="ECO:0000256" key="2">
    <source>
        <dbReference type="ARBA" id="ARBA00006075"/>
    </source>
</evidence>
<keyword evidence="4 6" id="KW-0539">Nucleus</keyword>
<dbReference type="PANTHER" id="PTHR13220:SF11">
    <property type="entry name" value="TIMELESS-INTERACTING PROTEIN"/>
    <property type="match status" value="1"/>
</dbReference>
<evidence type="ECO:0000313" key="10">
    <source>
        <dbReference type="Proteomes" id="UP000193218"/>
    </source>
</evidence>
<comment type="similarity">
    <text evidence="2 6">Belongs to the CSM3 family.</text>
</comment>
<dbReference type="GO" id="GO:0043111">
    <property type="term" value="P:replication fork arrest"/>
    <property type="evidence" value="ECO:0007669"/>
    <property type="project" value="TreeGrafter"/>
</dbReference>
<dbReference type="InterPro" id="IPR012923">
    <property type="entry name" value="Csm3"/>
</dbReference>
<dbReference type="InParanoid" id="A0A1Y1UMY7"/>
<dbReference type="GO" id="GO:0006974">
    <property type="term" value="P:DNA damage response"/>
    <property type="evidence" value="ECO:0007669"/>
    <property type="project" value="UniProtKB-KW"/>
</dbReference>
<evidence type="ECO:0000256" key="1">
    <source>
        <dbReference type="ARBA" id="ARBA00004123"/>
    </source>
</evidence>
<protein>
    <recommendedName>
        <fullName evidence="6">Chromosome segregation in meiosis protein</fullName>
    </recommendedName>
</protein>
<dbReference type="AlphaFoldDB" id="A0A1Y1UMY7"/>
<dbReference type="GO" id="GO:0000076">
    <property type="term" value="P:DNA replication checkpoint signaling"/>
    <property type="evidence" value="ECO:0007669"/>
    <property type="project" value="UniProtKB-UniRule"/>
</dbReference>
<keyword evidence="5 6" id="KW-0131">Cell cycle</keyword>